<protein>
    <submittedName>
        <fullName evidence="1">Uncharacterized protein</fullName>
    </submittedName>
</protein>
<sequence>MPALAAAPETAPPAAPAVVADEAPVEGFEPAESELADAGLAEAGLAEAWLPDTEVESLVGL</sequence>
<dbReference type="Proteomes" id="UP001054925">
    <property type="component" value="Unassembled WGS sequence"/>
</dbReference>
<dbReference type="EMBL" id="BQKK01000002">
    <property type="protein sequence ID" value="GJN42897.1"/>
    <property type="molecule type" value="Genomic_DNA"/>
</dbReference>
<name>A0AAV5G989_CORAM</name>
<evidence type="ECO:0000313" key="1">
    <source>
        <dbReference type="EMBL" id="GJN42897.1"/>
    </source>
</evidence>
<gene>
    <name evidence="1" type="ORF">CAT723_13760</name>
</gene>
<organism evidence="1 2">
    <name type="scientific">Corynebacterium ammoniagenes</name>
    <name type="common">Brevibacterium ammoniagenes</name>
    <dbReference type="NCBI Taxonomy" id="1697"/>
    <lineage>
        <taxon>Bacteria</taxon>
        <taxon>Bacillati</taxon>
        <taxon>Actinomycetota</taxon>
        <taxon>Actinomycetes</taxon>
        <taxon>Mycobacteriales</taxon>
        <taxon>Corynebacteriaceae</taxon>
        <taxon>Corynebacterium</taxon>
    </lineage>
</organism>
<proteinExistence type="predicted"/>
<reference evidence="1" key="1">
    <citation type="submission" date="2021-12" db="EMBL/GenBank/DDBJ databases">
        <title>Draft genome sequence of Corynebacterium ammoniagenes strain T-723.</title>
        <authorList>
            <person name="Matsuzawa M."/>
            <person name="Hiratani M."/>
            <person name="Abe I."/>
            <person name="Tsuji Y."/>
            <person name="Nakamura J."/>
        </authorList>
    </citation>
    <scope>NUCLEOTIDE SEQUENCE</scope>
    <source>
        <strain evidence="1">T-723</strain>
    </source>
</reference>
<evidence type="ECO:0000313" key="2">
    <source>
        <dbReference type="Proteomes" id="UP001054925"/>
    </source>
</evidence>
<dbReference type="AlphaFoldDB" id="A0AAV5G989"/>
<comment type="caution">
    <text evidence="1">The sequence shown here is derived from an EMBL/GenBank/DDBJ whole genome shotgun (WGS) entry which is preliminary data.</text>
</comment>
<accession>A0AAV5G989</accession>